<evidence type="ECO:0000313" key="7">
    <source>
        <dbReference type="Proteomes" id="UP001165205"/>
    </source>
</evidence>
<dbReference type="Proteomes" id="UP001165205">
    <property type="component" value="Unassembled WGS sequence"/>
</dbReference>
<evidence type="ECO:0000256" key="2">
    <source>
        <dbReference type="ARBA" id="ARBA00022692"/>
    </source>
</evidence>
<sequence>MTLDVDRNAIPGTFTLVDLEHTLATRHLNAGNSDIVLVPQPSDDPDDPLNWSPRRKLLSTICVSSYTLFAGIASAVVYSVLVPLSEETGVSVGTLNEGTGYMFLLAGWGLLFWQPFALQYGKRLTYLMSLIGMIVSLDDR</sequence>
<keyword evidence="3 5" id="KW-1133">Transmembrane helix</keyword>
<dbReference type="PANTHER" id="PTHR23502">
    <property type="entry name" value="MAJOR FACILITATOR SUPERFAMILY"/>
    <property type="match status" value="1"/>
</dbReference>
<dbReference type="GO" id="GO:0005886">
    <property type="term" value="C:plasma membrane"/>
    <property type="evidence" value="ECO:0007669"/>
    <property type="project" value="TreeGrafter"/>
</dbReference>
<protein>
    <submittedName>
        <fullName evidence="6">Unnamed protein product</fullName>
    </submittedName>
</protein>
<organism evidence="6 7">
    <name type="scientific">Aspergillus oryzae</name>
    <name type="common">Yellow koji mold</name>
    <dbReference type="NCBI Taxonomy" id="5062"/>
    <lineage>
        <taxon>Eukaryota</taxon>
        <taxon>Fungi</taxon>
        <taxon>Dikarya</taxon>
        <taxon>Ascomycota</taxon>
        <taxon>Pezizomycotina</taxon>
        <taxon>Eurotiomycetes</taxon>
        <taxon>Eurotiomycetidae</taxon>
        <taxon>Eurotiales</taxon>
        <taxon>Aspergillaceae</taxon>
        <taxon>Aspergillus</taxon>
        <taxon>Aspergillus subgen. Circumdati</taxon>
    </lineage>
</organism>
<comment type="subcellular location">
    <subcellularLocation>
        <location evidence="1">Membrane</location>
        <topology evidence="1">Multi-pass membrane protein</topology>
    </subcellularLocation>
</comment>
<evidence type="ECO:0000256" key="3">
    <source>
        <dbReference type="ARBA" id="ARBA00022989"/>
    </source>
</evidence>
<accession>A0AAN4YQI5</accession>
<proteinExistence type="predicted"/>
<evidence type="ECO:0000256" key="5">
    <source>
        <dbReference type="SAM" id="Phobius"/>
    </source>
</evidence>
<dbReference type="SUPFAM" id="SSF103473">
    <property type="entry name" value="MFS general substrate transporter"/>
    <property type="match status" value="1"/>
</dbReference>
<evidence type="ECO:0000256" key="1">
    <source>
        <dbReference type="ARBA" id="ARBA00004141"/>
    </source>
</evidence>
<dbReference type="AlphaFoldDB" id="A0AAN4YQI5"/>
<evidence type="ECO:0000256" key="4">
    <source>
        <dbReference type="ARBA" id="ARBA00023136"/>
    </source>
</evidence>
<reference evidence="6" key="1">
    <citation type="submission" date="2023-04" db="EMBL/GenBank/DDBJ databases">
        <title>Aspergillus oryzae NBRC 4228.</title>
        <authorList>
            <person name="Ichikawa N."/>
            <person name="Sato H."/>
            <person name="Tonouchi N."/>
        </authorList>
    </citation>
    <scope>NUCLEOTIDE SEQUENCE</scope>
    <source>
        <strain evidence="6">NBRC 4228</strain>
    </source>
</reference>
<dbReference type="Gene3D" id="1.20.1250.20">
    <property type="entry name" value="MFS general substrate transporter like domains"/>
    <property type="match status" value="1"/>
</dbReference>
<keyword evidence="4 5" id="KW-0472">Membrane</keyword>
<comment type="caution">
    <text evidence="6">The sequence shown here is derived from an EMBL/GenBank/DDBJ whole genome shotgun (WGS) entry which is preliminary data.</text>
</comment>
<dbReference type="PANTHER" id="PTHR23502:SF30">
    <property type="entry name" value="TRANSPORTER, PUTATIVE (AFU_ORTHOLOGUE AFUA_8G04702)-RELATED"/>
    <property type="match status" value="1"/>
</dbReference>
<dbReference type="EMBL" id="BSYA01000137">
    <property type="protein sequence ID" value="GMG34334.1"/>
    <property type="molecule type" value="Genomic_DNA"/>
</dbReference>
<feature type="transmembrane region" description="Helical" evidence="5">
    <location>
        <begin position="101"/>
        <end position="118"/>
    </location>
</feature>
<feature type="transmembrane region" description="Helical" evidence="5">
    <location>
        <begin position="57"/>
        <end position="81"/>
    </location>
</feature>
<gene>
    <name evidence="6" type="ORF">Aory04_000970300</name>
</gene>
<evidence type="ECO:0000313" key="6">
    <source>
        <dbReference type="EMBL" id="GMG34334.1"/>
    </source>
</evidence>
<dbReference type="InterPro" id="IPR036259">
    <property type="entry name" value="MFS_trans_sf"/>
</dbReference>
<name>A0AAN4YQI5_ASPOZ</name>
<keyword evidence="2 5" id="KW-0812">Transmembrane</keyword>
<dbReference type="GO" id="GO:0022857">
    <property type="term" value="F:transmembrane transporter activity"/>
    <property type="evidence" value="ECO:0007669"/>
    <property type="project" value="TreeGrafter"/>
</dbReference>